<protein>
    <submittedName>
        <fullName evidence="1">Uncharacterized protein</fullName>
    </submittedName>
</protein>
<evidence type="ECO:0000313" key="1">
    <source>
        <dbReference type="EMBL" id="KER19624.1"/>
    </source>
</evidence>
<dbReference type="CTD" id="20325819"/>
<reference evidence="1 2" key="1">
    <citation type="submission" date="2013-11" db="EMBL/GenBank/DDBJ databases">
        <title>Opisthorchis viverrini - life in the bile duct.</title>
        <authorList>
            <person name="Young N.D."/>
            <person name="Nagarajan N."/>
            <person name="Lin S.J."/>
            <person name="Korhonen P.K."/>
            <person name="Jex A.R."/>
            <person name="Hall R.S."/>
            <person name="Safavi-Hemami H."/>
            <person name="Kaewkong W."/>
            <person name="Bertrand D."/>
            <person name="Gao S."/>
            <person name="Seet Q."/>
            <person name="Wongkham S."/>
            <person name="Teh B.T."/>
            <person name="Wongkham C."/>
            <person name="Intapan P.M."/>
            <person name="Maleewong W."/>
            <person name="Yang X."/>
            <person name="Hu M."/>
            <person name="Wang Z."/>
            <person name="Hofmann A."/>
            <person name="Sternberg P.W."/>
            <person name="Tan P."/>
            <person name="Wang J."/>
            <person name="Gasser R.B."/>
        </authorList>
    </citation>
    <scope>NUCLEOTIDE SEQUENCE [LARGE SCALE GENOMIC DNA]</scope>
</reference>
<sequence length="66" mass="7655">MLNAKPRVEGHTSVNHIYTTVWIDAFMCDDERLDLGVVYGAQPPEPILDRGIRKPRNWLMFKDDPD</sequence>
<proteinExistence type="predicted"/>
<evidence type="ECO:0000313" key="2">
    <source>
        <dbReference type="Proteomes" id="UP000054324"/>
    </source>
</evidence>
<organism evidence="1 2">
    <name type="scientific">Opisthorchis viverrini</name>
    <name type="common">Southeast Asian liver fluke</name>
    <dbReference type="NCBI Taxonomy" id="6198"/>
    <lineage>
        <taxon>Eukaryota</taxon>
        <taxon>Metazoa</taxon>
        <taxon>Spiralia</taxon>
        <taxon>Lophotrochozoa</taxon>
        <taxon>Platyhelminthes</taxon>
        <taxon>Trematoda</taxon>
        <taxon>Digenea</taxon>
        <taxon>Opisthorchiida</taxon>
        <taxon>Opisthorchiata</taxon>
        <taxon>Opisthorchiidae</taxon>
        <taxon>Opisthorchis</taxon>
    </lineage>
</organism>
<dbReference type="Proteomes" id="UP000054324">
    <property type="component" value="Unassembled WGS sequence"/>
</dbReference>
<dbReference type="AlphaFoldDB" id="A0A074ZWS9"/>
<dbReference type="KEGG" id="ovi:T265_11651"/>
<gene>
    <name evidence="1" type="ORF">T265_11651</name>
</gene>
<dbReference type="RefSeq" id="XP_009176626.1">
    <property type="nucleotide sequence ID" value="XM_009178362.1"/>
</dbReference>
<name>A0A074ZWS9_OPIVI</name>
<accession>A0A074ZWS9</accession>
<dbReference type="EMBL" id="KL597165">
    <property type="protein sequence ID" value="KER19624.1"/>
    <property type="molecule type" value="Genomic_DNA"/>
</dbReference>
<dbReference type="GeneID" id="20325819"/>
<keyword evidence="2" id="KW-1185">Reference proteome</keyword>